<feature type="transmembrane region" description="Helical" evidence="1">
    <location>
        <begin position="50"/>
        <end position="68"/>
    </location>
</feature>
<dbReference type="Proteomes" id="UP000009009">
    <property type="component" value="Unassembled WGS sequence"/>
</dbReference>
<protein>
    <submittedName>
        <fullName evidence="2">Uncharacterized protein</fullName>
    </submittedName>
</protein>
<evidence type="ECO:0000313" key="2">
    <source>
        <dbReference type="EMBL" id="EHN00432.1"/>
    </source>
</evidence>
<dbReference type="AlphaFoldDB" id="H0H0M2"/>
<dbReference type="HOGENOM" id="CLU_1723395_0_0_1"/>
<organism evidence="2 3">
    <name type="scientific">Saccharomyces cerevisiae x Saccharomyces kudriavzevii (strain VIN7)</name>
    <name type="common">Yeast</name>
    <dbReference type="NCBI Taxonomy" id="1095631"/>
    <lineage>
        <taxon>Eukaryota</taxon>
        <taxon>Fungi</taxon>
        <taxon>Dikarya</taxon>
        <taxon>Ascomycota</taxon>
        <taxon>Saccharomycotina</taxon>
        <taxon>Saccharomycetes</taxon>
        <taxon>Saccharomycetales</taxon>
        <taxon>Saccharomycetaceae</taxon>
        <taxon>Saccharomyces</taxon>
    </lineage>
</organism>
<name>H0H0M2_SACCK</name>
<sequence length="152" mass="18156">MNVNSRSILNLCISSNGCLHVIFFSFFFLFSYSLFLIYRVKMFTHSQRNYLNYLALFICFVHIVVQWFRENTWRIYYPHTTGTINFGREFCFSFSTIISNSYFLLIGLCTMLPLPLDKESRILFFNIILEPLRHLGWNAASYSRLYTGKYRL</sequence>
<feature type="transmembrane region" description="Helical" evidence="1">
    <location>
        <begin position="92"/>
        <end position="114"/>
    </location>
</feature>
<evidence type="ECO:0000313" key="3">
    <source>
        <dbReference type="Proteomes" id="UP000009009"/>
    </source>
</evidence>
<keyword evidence="3" id="KW-1185">Reference proteome</keyword>
<feature type="transmembrane region" description="Helical" evidence="1">
    <location>
        <begin position="20"/>
        <end position="38"/>
    </location>
</feature>
<proteinExistence type="predicted"/>
<dbReference type="EMBL" id="AGVY01000351">
    <property type="protein sequence ID" value="EHN00432.1"/>
    <property type="molecule type" value="Genomic_DNA"/>
</dbReference>
<comment type="caution">
    <text evidence="2">The sequence shown here is derived from an EMBL/GenBank/DDBJ whole genome shotgun (WGS) entry which is preliminary data.</text>
</comment>
<gene>
    <name evidence="2" type="ORF">VIN7_9723</name>
</gene>
<keyword evidence="1" id="KW-1133">Transmembrane helix</keyword>
<evidence type="ECO:0000256" key="1">
    <source>
        <dbReference type="SAM" id="Phobius"/>
    </source>
</evidence>
<keyword evidence="1" id="KW-0812">Transmembrane</keyword>
<reference evidence="2 3" key="1">
    <citation type="journal article" date="2012" name="FEMS Yeast Res.">
        <title>The genome sequence of the wine yeast VIN7 reveals an allotriploid hybrid genome with Saccharomyces cerevisiae and Saccharomyces kudriavzevii origins.</title>
        <authorList>
            <person name="Borneman A.R."/>
            <person name="Desany B.A."/>
            <person name="Riches D."/>
            <person name="Affourtit J.P."/>
            <person name="Forgan A.H."/>
            <person name="Pretorius I.S."/>
            <person name="Egholm M."/>
            <person name="Chambers P.J."/>
        </authorList>
    </citation>
    <scope>NUCLEOTIDE SEQUENCE [LARGE SCALE GENOMIC DNA]</scope>
    <source>
        <strain evidence="2 3">VIN7</strain>
    </source>
</reference>
<keyword evidence="1" id="KW-0472">Membrane</keyword>
<accession>H0H0M2</accession>